<reference evidence="2 3" key="1">
    <citation type="submission" date="2018-09" db="EMBL/GenBank/DDBJ databases">
        <authorList>
            <person name="Postec A."/>
        </authorList>
    </citation>
    <scope>NUCLEOTIDE SEQUENCE [LARGE SCALE GENOMIC DNA]</scope>
    <source>
        <strain evidence="2">70B-A</strain>
    </source>
</reference>
<dbReference type="InterPro" id="IPR032820">
    <property type="entry name" value="ATPase_put"/>
</dbReference>
<protein>
    <submittedName>
        <fullName evidence="2">F0F1 ATP synthase subunit</fullName>
    </submittedName>
</protein>
<keyword evidence="1" id="KW-1133">Transmembrane helix</keyword>
<organism evidence="2 3">
    <name type="scientific">Petrocella atlantisensis</name>
    <dbReference type="NCBI Taxonomy" id="2173034"/>
    <lineage>
        <taxon>Bacteria</taxon>
        <taxon>Bacillati</taxon>
        <taxon>Bacillota</taxon>
        <taxon>Clostridia</taxon>
        <taxon>Lachnospirales</taxon>
        <taxon>Vallitaleaceae</taxon>
        <taxon>Petrocella</taxon>
    </lineage>
</organism>
<keyword evidence="1" id="KW-0472">Membrane</keyword>
<name>A0A3P7S645_9FIRM</name>
<keyword evidence="1" id="KW-0812">Transmembrane</keyword>
<proteinExistence type="predicted"/>
<feature type="transmembrane region" description="Helical" evidence="1">
    <location>
        <begin position="42"/>
        <end position="64"/>
    </location>
</feature>
<evidence type="ECO:0000313" key="2">
    <source>
        <dbReference type="EMBL" id="VDN47869.1"/>
    </source>
</evidence>
<dbReference type="Pfam" id="PF09527">
    <property type="entry name" value="ATPase_gene1"/>
    <property type="match status" value="1"/>
</dbReference>
<gene>
    <name evidence="2" type="ORF">PATL70BA_1989</name>
</gene>
<dbReference type="AlphaFoldDB" id="A0A3P7S645"/>
<dbReference type="Proteomes" id="UP000279029">
    <property type="component" value="Chromosome"/>
</dbReference>
<dbReference type="RefSeq" id="WP_125137108.1">
    <property type="nucleotide sequence ID" value="NZ_LR130778.1"/>
</dbReference>
<keyword evidence="3" id="KW-1185">Reference proteome</keyword>
<sequence>MKFDYLKNLALVSQIGLLMAIPIFLCIFIGHWLDGKFGTNGLFLIIFLILGVLAAFRNLFVTVLNRVDSGKKDSKHDRK</sequence>
<evidence type="ECO:0000256" key="1">
    <source>
        <dbReference type="SAM" id="Phobius"/>
    </source>
</evidence>
<evidence type="ECO:0000313" key="3">
    <source>
        <dbReference type="Proteomes" id="UP000279029"/>
    </source>
</evidence>
<dbReference type="OrthoDB" id="1708087at2"/>
<dbReference type="EMBL" id="LR130778">
    <property type="protein sequence ID" value="VDN47869.1"/>
    <property type="molecule type" value="Genomic_DNA"/>
</dbReference>
<feature type="transmembrane region" description="Helical" evidence="1">
    <location>
        <begin position="9"/>
        <end position="30"/>
    </location>
</feature>
<dbReference type="KEGG" id="cbar:PATL70BA_1989"/>
<accession>A0A3P7S645</accession>